<gene>
    <name evidence="2" type="primary">LOC130470312</name>
</gene>
<protein>
    <submittedName>
        <fullName evidence="2">Uncharacterized protein isoform X1</fullName>
    </submittedName>
</protein>
<name>A0ABM3RKU2_SPIOL</name>
<reference evidence="1" key="1">
    <citation type="journal article" date="2021" name="Nat. Commun.">
        <title>Genomic analyses provide insights into spinach domestication and the genetic basis of agronomic traits.</title>
        <authorList>
            <person name="Cai X."/>
            <person name="Sun X."/>
            <person name="Xu C."/>
            <person name="Sun H."/>
            <person name="Wang X."/>
            <person name="Ge C."/>
            <person name="Zhang Z."/>
            <person name="Wang Q."/>
            <person name="Fei Z."/>
            <person name="Jiao C."/>
            <person name="Wang Q."/>
        </authorList>
    </citation>
    <scope>NUCLEOTIDE SEQUENCE [LARGE SCALE GENOMIC DNA]</scope>
    <source>
        <strain evidence="1">cv. Varoflay</strain>
    </source>
</reference>
<accession>A0ABM3RKU2</accession>
<organism evidence="1 2">
    <name type="scientific">Spinacia oleracea</name>
    <name type="common">Spinach</name>
    <dbReference type="NCBI Taxonomy" id="3562"/>
    <lineage>
        <taxon>Eukaryota</taxon>
        <taxon>Viridiplantae</taxon>
        <taxon>Streptophyta</taxon>
        <taxon>Embryophyta</taxon>
        <taxon>Tracheophyta</taxon>
        <taxon>Spermatophyta</taxon>
        <taxon>Magnoliopsida</taxon>
        <taxon>eudicotyledons</taxon>
        <taxon>Gunneridae</taxon>
        <taxon>Pentapetalae</taxon>
        <taxon>Caryophyllales</taxon>
        <taxon>Chenopodiaceae</taxon>
        <taxon>Chenopodioideae</taxon>
        <taxon>Anserineae</taxon>
        <taxon>Spinacia</taxon>
    </lineage>
</organism>
<keyword evidence="1" id="KW-1185">Reference proteome</keyword>
<dbReference type="GeneID" id="130470312"/>
<evidence type="ECO:0000313" key="2">
    <source>
        <dbReference type="RefSeq" id="XP_056696224.1"/>
    </source>
</evidence>
<dbReference type="Proteomes" id="UP000813463">
    <property type="component" value="Chromosome 3"/>
</dbReference>
<sequence>MTMFKFRRSTKVINGASKEEICMFKAPSTWLLLYHVMVDCEVEEDDRLLDSNTIGKMFSRSQQDQNIAAKVVEFTSNFQTQALAFNIINRKRALGEFLYEESSRRKTRNY</sequence>
<evidence type="ECO:0000313" key="1">
    <source>
        <dbReference type="Proteomes" id="UP000813463"/>
    </source>
</evidence>
<reference evidence="2" key="2">
    <citation type="submission" date="2025-08" db="UniProtKB">
        <authorList>
            <consortium name="RefSeq"/>
        </authorList>
    </citation>
    <scope>IDENTIFICATION</scope>
    <source>
        <tissue evidence="2">Leaf</tissue>
    </source>
</reference>
<proteinExistence type="predicted"/>
<dbReference type="RefSeq" id="XP_056696224.1">
    <property type="nucleotide sequence ID" value="XM_056840246.1"/>
</dbReference>